<feature type="domain" description="Zn(2)-C6 fungal-type" evidence="3">
    <location>
        <begin position="36"/>
        <end position="91"/>
    </location>
</feature>
<sequence>MMKPLREIRPRPKPPEDAAAGPLNASRVARRSTRPRKTPSACDPCRRRKIKVYSHLIDPVMQCDGALPRCLMCVTRRESCTYTYSIRHTVTVAEGEEAPEHGSLNDVLESLKTMPFDEALDWLRKLRQGAGNSPSPTAPPSEVELLRGLLPPTPNILESELSMRHHVAYPALPPISFTPALGNLLRPLAVPQPLRQEMQYPPITDSESSVSSEETFTLASAPTEFGDEYTSEPLFDERLGKVDISLWTTVSIPNDLVVCVLSHYDHPVFPLFDQDLFVNDLVKNRKHFCSSFLINSLLCWACKSYTPISPEPAKWSLRLFIQAQKDLTSQQSQNTLTTVSGLQLLGISAVTYGKNDLSLQFTRKSVELGRSMGLFDVKEEKHSAMQWLRGHDVWTRATSCTAWGVFNWVSLLSLHYHTCEIVTPPFLPNPRELLAAGPLEGLYANAAHSLLVFNASSLLWTICQDMLSAYYGSKKSLPRGQGRLDFAEGIYLRLLQWANNLPPNLVRNQDSTHDIMMMHIYFHAIVTDLFRPFLTPPAGNLRLNLFSSQHATPKAVYAASVNQLKRLCLLFRLRYKKARLSGLWQTAVIYVANAMMQEATQSNIQHERPGREWRFYLDLCLAGLTDLCMSFSTSGAISRAVVGMALQNGTLKPAEANRVLIELRRLEMPHEEARLKWNGNTEATWVVDLDLALTDIEAARGQSLVQQFEKMMLSSEVPHDDAGHIIDLTTEVSS</sequence>
<accession>A0A9W4WDF1</accession>
<dbReference type="InterPro" id="IPR036864">
    <property type="entry name" value="Zn2-C6_fun-type_DNA-bd_sf"/>
</dbReference>
<dbReference type="SUPFAM" id="SSF57701">
    <property type="entry name" value="Zn2/Cys6 DNA-binding domain"/>
    <property type="match status" value="1"/>
</dbReference>
<dbReference type="GO" id="GO:0008270">
    <property type="term" value="F:zinc ion binding"/>
    <property type="evidence" value="ECO:0007669"/>
    <property type="project" value="InterPro"/>
</dbReference>
<evidence type="ECO:0000256" key="1">
    <source>
        <dbReference type="ARBA" id="ARBA00023242"/>
    </source>
</evidence>
<evidence type="ECO:0000313" key="4">
    <source>
        <dbReference type="EMBL" id="CAI0648134.1"/>
    </source>
</evidence>
<reference evidence="4" key="1">
    <citation type="submission" date="2022-08" db="EMBL/GenBank/DDBJ databases">
        <authorList>
            <person name="Giroux E."/>
            <person name="Giroux E."/>
        </authorList>
    </citation>
    <scope>NUCLEOTIDE SEQUENCE</scope>
    <source>
        <strain evidence="4">H1091258</strain>
    </source>
</reference>
<dbReference type="GO" id="GO:0000981">
    <property type="term" value="F:DNA-binding transcription factor activity, RNA polymerase II-specific"/>
    <property type="evidence" value="ECO:0007669"/>
    <property type="project" value="InterPro"/>
</dbReference>
<dbReference type="CDD" id="cd00067">
    <property type="entry name" value="GAL4"/>
    <property type="match status" value="1"/>
</dbReference>
<feature type="compositionally biased region" description="Basic residues" evidence="2">
    <location>
        <begin position="28"/>
        <end position="37"/>
    </location>
</feature>
<evidence type="ECO:0000259" key="3">
    <source>
        <dbReference type="SMART" id="SM00066"/>
    </source>
</evidence>
<keyword evidence="1" id="KW-0539">Nucleus</keyword>
<evidence type="ECO:0000313" key="5">
    <source>
        <dbReference type="Proteomes" id="UP001152533"/>
    </source>
</evidence>
<evidence type="ECO:0000256" key="2">
    <source>
        <dbReference type="SAM" id="MobiDB-lite"/>
    </source>
</evidence>
<dbReference type="InterPro" id="IPR053187">
    <property type="entry name" value="Notoamide_regulator"/>
</dbReference>
<dbReference type="InterPro" id="IPR001138">
    <property type="entry name" value="Zn2Cys6_DnaBD"/>
</dbReference>
<dbReference type="Gene3D" id="4.10.240.10">
    <property type="entry name" value="Zn(2)-C6 fungal-type DNA-binding domain"/>
    <property type="match status" value="1"/>
</dbReference>
<dbReference type="CDD" id="cd12148">
    <property type="entry name" value="fungal_TF_MHR"/>
    <property type="match status" value="1"/>
</dbReference>
<feature type="region of interest" description="Disordered" evidence="2">
    <location>
        <begin position="1"/>
        <end position="42"/>
    </location>
</feature>
<dbReference type="PANTHER" id="PTHR47256">
    <property type="entry name" value="ZN(II)2CYS6 TRANSCRIPTION FACTOR (EUROFUNG)-RELATED"/>
    <property type="match status" value="1"/>
</dbReference>
<dbReference type="SMART" id="SM00066">
    <property type="entry name" value="GAL4"/>
    <property type="match status" value="1"/>
</dbReference>
<comment type="caution">
    <text evidence="4">The sequence shown here is derived from an EMBL/GenBank/DDBJ whole genome shotgun (WGS) entry which is preliminary data.</text>
</comment>
<keyword evidence="5" id="KW-1185">Reference proteome</keyword>
<dbReference type="Proteomes" id="UP001152533">
    <property type="component" value="Unassembled WGS sequence"/>
</dbReference>
<protein>
    <recommendedName>
        <fullName evidence="3">Zn(2)-C6 fungal-type domain-containing protein</fullName>
    </recommendedName>
</protein>
<name>A0A9W4WDF1_9PEZI</name>
<feature type="compositionally biased region" description="Basic and acidic residues" evidence="2">
    <location>
        <begin position="1"/>
        <end position="16"/>
    </location>
</feature>
<dbReference type="AlphaFoldDB" id="A0A9W4WDF1"/>
<dbReference type="PANTHER" id="PTHR47256:SF1">
    <property type="entry name" value="ZN(II)2CYS6 TRANSCRIPTION FACTOR (EUROFUNG)"/>
    <property type="match status" value="1"/>
</dbReference>
<organism evidence="4 5">
    <name type="scientific">Colletotrichum noveboracense</name>
    <dbReference type="NCBI Taxonomy" id="2664923"/>
    <lineage>
        <taxon>Eukaryota</taxon>
        <taxon>Fungi</taxon>
        <taxon>Dikarya</taxon>
        <taxon>Ascomycota</taxon>
        <taxon>Pezizomycotina</taxon>
        <taxon>Sordariomycetes</taxon>
        <taxon>Hypocreomycetidae</taxon>
        <taxon>Glomerellales</taxon>
        <taxon>Glomerellaceae</taxon>
        <taxon>Colletotrichum</taxon>
        <taxon>Colletotrichum gloeosporioides species complex</taxon>
    </lineage>
</organism>
<gene>
    <name evidence="4" type="ORF">CGXH109_LOCUS72584</name>
</gene>
<proteinExistence type="predicted"/>
<dbReference type="EMBL" id="CAMGZC010000514">
    <property type="protein sequence ID" value="CAI0648134.1"/>
    <property type="molecule type" value="Genomic_DNA"/>
</dbReference>